<dbReference type="PANTHER" id="PTHR12992">
    <property type="entry name" value="NUDIX HYDROLASE"/>
    <property type="match status" value="1"/>
</dbReference>
<dbReference type="GeneID" id="105446438"/>
<dbReference type="RefSeq" id="XP_011681600.1">
    <property type="nucleotide sequence ID" value="XM_011683298.2"/>
</dbReference>
<evidence type="ECO:0000256" key="5">
    <source>
        <dbReference type="ARBA" id="ARBA00022801"/>
    </source>
</evidence>
<keyword evidence="8" id="KW-0472">Membrane</keyword>
<keyword evidence="4" id="KW-0479">Metal-binding</keyword>
<keyword evidence="11" id="KW-1185">Reference proteome</keyword>
<dbReference type="Gene3D" id="3.90.79.10">
    <property type="entry name" value="Nucleoside Triphosphate Pyrophosphohydrolase"/>
    <property type="match status" value="1"/>
</dbReference>
<dbReference type="GO" id="GO:0010945">
    <property type="term" value="F:coenzyme A diphosphatase activity"/>
    <property type="evidence" value="ECO:0007669"/>
    <property type="project" value="InterPro"/>
</dbReference>
<evidence type="ECO:0000256" key="1">
    <source>
        <dbReference type="ARBA" id="ARBA00001936"/>
    </source>
</evidence>
<dbReference type="OrthoDB" id="206213at2759"/>
<evidence type="ECO:0000256" key="3">
    <source>
        <dbReference type="ARBA" id="ARBA00006506"/>
    </source>
</evidence>
<evidence type="ECO:0000256" key="2">
    <source>
        <dbReference type="ARBA" id="ARBA00001946"/>
    </source>
</evidence>
<dbReference type="SUPFAM" id="SSF55811">
    <property type="entry name" value="Nudix"/>
    <property type="match status" value="1"/>
</dbReference>
<protein>
    <recommendedName>
        <fullName evidence="9">Nudix hydrolase domain-containing protein</fullName>
    </recommendedName>
</protein>
<proteinExistence type="inferred from homology"/>
<dbReference type="FunCoup" id="A0A7M7HPR5">
    <property type="interactions" value="161"/>
</dbReference>
<dbReference type="Proteomes" id="UP000007110">
    <property type="component" value="Unassembled WGS sequence"/>
</dbReference>
<dbReference type="InParanoid" id="A0A7M7HPR5"/>
<dbReference type="GO" id="GO:0000287">
    <property type="term" value="F:magnesium ion binding"/>
    <property type="evidence" value="ECO:0007669"/>
    <property type="project" value="InterPro"/>
</dbReference>
<sequence length="241" mass="27456">MESLNKSTIKTRLQERDLSKRLREPDILLYASQKKRASVLLPLILCQNGVVEILLTVRAAHLRNDAGDVAFPGGKQDDEDKDETMTALREAWEEIGLHSVDVEVVSQLPPMISRTGYFITPITGFIPETFEPNINPNEVDDVFRVPLIDFLLHDHHKSQKTPNKGRFAWLHFFEHTINGKKFMTYGLTAYLCILAACVVYQRAPDFEMEPGFDHDNLAQGFIDHMERNKKEDMLSSSGSKL</sequence>
<reference evidence="11" key="1">
    <citation type="submission" date="2015-02" db="EMBL/GenBank/DDBJ databases">
        <title>Genome sequencing for Strongylocentrotus purpuratus.</title>
        <authorList>
            <person name="Murali S."/>
            <person name="Liu Y."/>
            <person name="Vee V."/>
            <person name="English A."/>
            <person name="Wang M."/>
            <person name="Skinner E."/>
            <person name="Han Y."/>
            <person name="Muzny D.M."/>
            <person name="Worley K.C."/>
            <person name="Gibbs R.A."/>
        </authorList>
    </citation>
    <scope>NUCLEOTIDE SEQUENCE</scope>
</reference>
<dbReference type="InterPro" id="IPR015797">
    <property type="entry name" value="NUDIX_hydrolase-like_dom_sf"/>
</dbReference>
<keyword evidence="5" id="KW-0378">Hydrolase</keyword>
<dbReference type="Pfam" id="PF00293">
    <property type="entry name" value="NUDIX"/>
    <property type="match status" value="1"/>
</dbReference>
<evidence type="ECO:0000313" key="10">
    <source>
        <dbReference type="EnsemblMetazoa" id="XP_011681600"/>
    </source>
</evidence>
<dbReference type="EnsemblMetazoa" id="XM_011683298">
    <property type="protein sequence ID" value="XP_011681600"/>
    <property type="gene ID" value="LOC105446438"/>
</dbReference>
<organism evidence="10 11">
    <name type="scientific">Strongylocentrotus purpuratus</name>
    <name type="common">Purple sea urchin</name>
    <dbReference type="NCBI Taxonomy" id="7668"/>
    <lineage>
        <taxon>Eukaryota</taxon>
        <taxon>Metazoa</taxon>
        <taxon>Echinodermata</taxon>
        <taxon>Eleutherozoa</taxon>
        <taxon>Echinozoa</taxon>
        <taxon>Echinoidea</taxon>
        <taxon>Euechinoidea</taxon>
        <taxon>Echinacea</taxon>
        <taxon>Camarodonta</taxon>
        <taxon>Echinidea</taxon>
        <taxon>Strongylocentrotidae</taxon>
        <taxon>Strongylocentrotus</taxon>
    </lineage>
</organism>
<feature type="domain" description="Nudix hydrolase" evidence="9">
    <location>
        <begin position="34"/>
        <end position="166"/>
    </location>
</feature>
<keyword evidence="7" id="KW-0464">Manganese</keyword>
<comment type="cofactor">
    <cofactor evidence="2">
        <name>Mg(2+)</name>
        <dbReference type="ChEBI" id="CHEBI:18420"/>
    </cofactor>
</comment>
<comment type="similarity">
    <text evidence="3">Belongs to the Nudix hydrolase family. PCD1 subfamily.</text>
</comment>
<evidence type="ECO:0000256" key="7">
    <source>
        <dbReference type="ARBA" id="ARBA00023211"/>
    </source>
</evidence>
<dbReference type="GO" id="GO:0009132">
    <property type="term" value="P:nucleoside diphosphate metabolic process"/>
    <property type="evidence" value="ECO:0007669"/>
    <property type="project" value="InterPro"/>
</dbReference>
<evidence type="ECO:0000256" key="6">
    <source>
        <dbReference type="ARBA" id="ARBA00022842"/>
    </source>
</evidence>
<dbReference type="GO" id="GO:0015938">
    <property type="term" value="P:coenzyme A catabolic process"/>
    <property type="evidence" value="ECO:0000318"/>
    <property type="project" value="GO_Central"/>
</dbReference>
<comment type="cofactor">
    <cofactor evidence="1">
        <name>Mn(2+)</name>
        <dbReference type="ChEBI" id="CHEBI:29035"/>
    </cofactor>
</comment>
<keyword evidence="8" id="KW-1133">Transmembrane helix</keyword>
<dbReference type="PANTHER" id="PTHR12992:SF24">
    <property type="entry name" value="PEROXISOMAL COENZYME A DIPHOSPHATASE NUDT7"/>
    <property type="match status" value="1"/>
</dbReference>
<dbReference type="PROSITE" id="PS01293">
    <property type="entry name" value="NUDIX_COA"/>
    <property type="match status" value="1"/>
</dbReference>
<keyword evidence="6" id="KW-0460">Magnesium</keyword>
<dbReference type="CDD" id="cd03426">
    <property type="entry name" value="NUDIX_CoAse_Nudt7"/>
    <property type="match status" value="1"/>
</dbReference>
<dbReference type="GO" id="GO:0030145">
    <property type="term" value="F:manganese ion binding"/>
    <property type="evidence" value="ECO:0007669"/>
    <property type="project" value="InterPro"/>
</dbReference>
<accession>A0A7M7HPR5</accession>
<dbReference type="InterPro" id="IPR045121">
    <property type="entry name" value="CoAse"/>
</dbReference>
<dbReference type="KEGG" id="spu:105446438"/>
<dbReference type="AlphaFoldDB" id="A0A7M7HPR5"/>
<dbReference type="PROSITE" id="PS51462">
    <property type="entry name" value="NUDIX"/>
    <property type="match status" value="1"/>
</dbReference>
<evidence type="ECO:0000313" key="11">
    <source>
        <dbReference type="Proteomes" id="UP000007110"/>
    </source>
</evidence>
<dbReference type="InterPro" id="IPR000086">
    <property type="entry name" value="NUDIX_hydrolase_dom"/>
</dbReference>
<name>A0A7M7HPR5_STRPU</name>
<evidence type="ECO:0000256" key="4">
    <source>
        <dbReference type="ARBA" id="ARBA00022723"/>
    </source>
</evidence>
<feature type="transmembrane region" description="Helical" evidence="8">
    <location>
        <begin position="182"/>
        <end position="203"/>
    </location>
</feature>
<dbReference type="FunFam" id="3.90.79.10:FF:000183">
    <property type="entry name" value="Uncharacterized protein"/>
    <property type="match status" value="1"/>
</dbReference>
<evidence type="ECO:0000259" key="9">
    <source>
        <dbReference type="PROSITE" id="PS51462"/>
    </source>
</evidence>
<reference evidence="10" key="2">
    <citation type="submission" date="2021-01" db="UniProtKB">
        <authorList>
            <consortium name="EnsemblMetazoa"/>
        </authorList>
    </citation>
    <scope>IDENTIFICATION</scope>
</reference>
<dbReference type="OMA" id="GMRDETD"/>
<evidence type="ECO:0000256" key="8">
    <source>
        <dbReference type="SAM" id="Phobius"/>
    </source>
</evidence>
<dbReference type="InterPro" id="IPR000059">
    <property type="entry name" value="NUDIX_hydrolase_NudL_CS"/>
</dbReference>
<keyword evidence="8" id="KW-0812">Transmembrane</keyword>